<dbReference type="SUPFAM" id="SSF88723">
    <property type="entry name" value="PIN domain-like"/>
    <property type="match status" value="1"/>
</dbReference>
<dbReference type="GO" id="GO:0016787">
    <property type="term" value="F:hydrolase activity"/>
    <property type="evidence" value="ECO:0007669"/>
    <property type="project" value="UniProtKB-KW"/>
</dbReference>
<dbReference type="OrthoDB" id="3696351at2"/>
<dbReference type="Proteomes" id="UP000271626">
    <property type="component" value="Chromosome"/>
</dbReference>
<keyword evidence="3" id="KW-0479">Metal-binding</keyword>
<accession>A0A3P8JWG9</accession>
<dbReference type="AlphaFoldDB" id="A0A3P8JWG9"/>
<protein>
    <recommendedName>
        <fullName evidence="6">PIN domain-containing protein</fullName>
    </recommendedName>
</protein>
<keyword evidence="4" id="KW-0378">Hydrolase</keyword>
<dbReference type="RefSeq" id="WP_126195046.1">
    <property type="nucleotide sequence ID" value="NZ_CP085954.1"/>
</dbReference>
<evidence type="ECO:0000313" key="8">
    <source>
        <dbReference type="Proteomes" id="UP000271626"/>
    </source>
</evidence>
<dbReference type="CDD" id="cd09854">
    <property type="entry name" value="PIN_VapC-like"/>
    <property type="match status" value="1"/>
</dbReference>
<gene>
    <name evidence="7" type="ORF">NCTC10741_00796</name>
</gene>
<reference evidence="7 8" key="1">
    <citation type="submission" date="2018-12" db="EMBL/GenBank/DDBJ databases">
        <authorList>
            <consortium name="Pathogen Informatics"/>
        </authorList>
    </citation>
    <scope>NUCLEOTIDE SEQUENCE [LARGE SCALE GENOMIC DNA]</scope>
    <source>
        <strain evidence="7 8">NCTC10741</strain>
    </source>
</reference>
<keyword evidence="2" id="KW-0540">Nuclease</keyword>
<evidence type="ECO:0000259" key="6">
    <source>
        <dbReference type="Pfam" id="PF01850"/>
    </source>
</evidence>
<dbReference type="InterPro" id="IPR029060">
    <property type="entry name" value="PIN-like_dom_sf"/>
</dbReference>
<sequence length="140" mass="14696">MARVVVLDASVLIAFFESSDPFHSRAIQIVMAATERGDHLVANELTVAEFLVGPARSGIVERAEARLSELGVGRRDFPASFAPRLATIRHRARVKLPAAAVILTAVDAAEAGTGPVSVATFDARLRAGAATYGIASAIED</sequence>
<dbReference type="Gene3D" id="3.40.50.1010">
    <property type="entry name" value="5'-nuclease"/>
    <property type="match status" value="1"/>
</dbReference>
<evidence type="ECO:0000256" key="3">
    <source>
        <dbReference type="ARBA" id="ARBA00022723"/>
    </source>
</evidence>
<evidence type="ECO:0000256" key="5">
    <source>
        <dbReference type="ARBA" id="ARBA00022842"/>
    </source>
</evidence>
<organism evidence="7 8">
    <name type="scientific">Tsukamurella paurometabola</name>
    <name type="common">Corynebacterium paurometabolum</name>
    <dbReference type="NCBI Taxonomy" id="2061"/>
    <lineage>
        <taxon>Bacteria</taxon>
        <taxon>Bacillati</taxon>
        <taxon>Actinomycetota</taxon>
        <taxon>Actinomycetes</taxon>
        <taxon>Mycobacteriales</taxon>
        <taxon>Tsukamurellaceae</taxon>
        <taxon>Tsukamurella</taxon>
    </lineage>
</organism>
<dbReference type="GO" id="GO:0004518">
    <property type="term" value="F:nuclease activity"/>
    <property type="evidence" value="ECO:0007669"/>
    <property type="project" value="UniProtKB-KW"/>
</dbReference>
<evidence type="ECO:0000256" key="1">
    <source>
        <dbReference type="ARBA" id="ARBA00022649"/>
    </source>
</evidence>
<proteinExistence type="predicted"/>
<dbReference type="Pfam" id="PF01850">
    <property type="entry name" value="PIN"/>
    <property type="match status" value="1"/>
</dbReference>
<keyword evidence="1" id="KW-1277">Toxin-antitoxin system</keyword>
<evidence type="ECO:0000256" key="4">
    <source>
        <dbReference type="ARBA" id="ARBA00022801"/>
    </source>
</evidence>
<dbReference type="GO" id="GO:0046872">
    <property type="term" value="F:metal ion binding"/>
    <property type="evidence" value="ECO:0007669"/>
    <property type="project" value="UniProtKB-KW"/>
</dbReference>
<dbReference type="EMBL" id="LR131273">
    <property type="protein sequence ID" value="VDR37689.1"/>
    <property type="molecule type" value="Genomic_DNA"/>
</dbReference>
<feature type="domain" description="PIN" evidence="6">
    <location>
        <begin position="5"/>
        <end position="127"/>
    </location>
</feature>
<evidence type="ECO:0000313" key="7">
    <source>
        <dbReference type="EMBL" id="VDR37689.1"/>
    </source>
</evidence>
<keyword evidence="5" id="KW-0460">Magnesium</keyword>
<evidence type="ECO:0000256" key="2">
    <source>
        <dbReference type="ARBA" id="ARBA00022722"/>
    </source>
</evidence>
<name>A0A3P8JWG9_TSUPA</name>
<dbReference type="InterPro" id="IPR002716">
    <property type="entry name" value="PIN_dom"/>
</dbReference>